<feature type="region of interest" description="Disordered" evidence="1">
    <location>
        <begin position="52"/>
        <end position="100"/>
    </location>
</feature>
<name>A0ABW9JGW7_9SPHI</name>
<keyword evidence="2" id="KW-0732">Signal</keyword>
<feature type="compositionally biased region" description="Basic and acidic residues" evidence="1">
    <location>
        <begin position="55"/>
        <end position="70"/>
    </location>
</feature>
<feature type="compositionally biased region" description="Basic and acidic residues" evidence="1">
    <location>
        <begin position="79"/>
        <end position="89"/>
    </location>
</feature>
<proteinExistence type="predicted"/>
<feature type="chain" id="PRO_5047504163" evidence="2">
    <location>
        <begin position="21"/>
        <end position="100"/>
    </location>
</feature>
<dbReference type="RefSeq" id="WP_138728028.1">
    <property type="nucleotide sequence ID" value="NZ_SRMP02000012.1"/>
</dbReference>
<accession>A0ABW9JGW7</accession>
<dbReference type="EMBL" id="SRMP02000012">
    <property type="protein sequence ID" value="MFN0291421.1"/>
    <property type="molecule type" value="Genomic_DNA"/>
</dbReference>
<evidence type="ECO:0000313" key="4">
    <source>
        <dbReference type="Proteomes" id="UP001517367"/>
    </source>
</evidence>
<gene>
    <name evidence="3" type="ORF">E5L68_008450</name>
</gene>
<protein>
    <submittedName>
        <fullName evidence="3">Uncharacterized protein</fullName>
    </submittedName>
</protein>
<dbReference type="Proteomes" id="UP001517367">
    <property type="component" value="Unassembled WGS sequence"/>
</dbReference>
<evidence type="ECO:0000256" key="1">
    <source>
        <dbReference type="SAM" id="MobiDB-lite"/>
    </source>
</evidence>
<feature type="signal peptide" evidence="2">
    <location>
        <begin position="1"/>
        <end position="20"/>
    </location>
</feature>
<evidence type="ECO:0000313" key="3">
    <source>
        <dbReference type="EMBL" id="MFN0291421.1"/>
    </source>
</evidence>
<comment type="caution">
    <text evidence="3">The sequence shown here is derived from an EMBL/GenBank/DDBJ whole genome shotgun (WGS) entry which is preliminary data.</text>
</comment>
<reference evidence="3 4" key="1">
    <citation type="submission" date="2024-12" db="EMBL/GenBank/DDBJ databases">
        <authorList>
            <person name="Hu S."/>
        </authorList>
    </citation>
    <scope>NUCLEOTIDE SEQUENCE [LARGE SCALE GENOMIC DNA]</scope>
    <source>
        <strain evidence="3 4">P-25</strain>
    </source>
</reference>
<keyword evidence="4" id="KW-1185">Reference proteome</keyword>
<sequence>MKKLLTLAAVAMFGISAAFAQTVTTVKQTPKKVTTVTKTEVKKVEKKAATTGAKLKADGTPDMRYSENKALKANPAGPKKKDGTADMRYKANKVAAKKKS</sequence>
<organism evidence="3 4">
    <name type="scientific">Pedobacter helvus</name>
    <dbReference type="NCBI Taxonomy" id="2563444"/>
    <lineage>
        <taxon>Bacteria</taxon>
        <taxon>Pseudomonadati</taxon>
        <taxon>Bacteroidota</taxon>
        <taxon>Sphingobacteriia</taxon>
        <taxon>Sphingobacteriales</taxon>
        <taxon>Sphingobacteriaceae</taxon>
        <taxon>Pedobacter</taxon>
    </lineage>
</organism>
<evidence type="ECO:0000256" key="2">
    <source>
        <dbReference type="SAM" id="SignalP"/>
    </source>
</evidence>